<organism evidence="3 4">
    <name type="scientific">Gossypium aridum</name>
    <name type="common">American cotton</name>
    <name type="synonym">Erioxylum aridum</name>
    <dbReference type="NCBI Taxonomy" id="34290"/>
    <lineage>
        <taxon>Eukaryota</taxon>
        <taxon>Viridiplantae</taxon>
        <taxon>Streptophyta</taxon>
        <taxon>Embryophyta</taxon>
        <taxon>Tracheophyta</taxon>
        <taxon>Spermatophyta</taxon>
        <taxon>Magnoliopsida</taxon>
        <taxon>eudicotyledons</taxon>
        <taxon>Gunneridae</taxon>
        <taxon>Pentapetalae</taxon>
        <taxon>rosids</taxon>
        <taxon>malvids</taxon>
        <taxon>Malvales</taxon>
        <taxon>Malvaceae</taxon>
        <taxon>Malvoideae</taxon>
        <taxon>Gossypium</taxon>
    </lineage>
</organism>
<evidence type="ECO:0000313" key="3">
    <source>
        <dbReference type="EMBL" id="MBA0700512.1"/>
    </source>
</evidence>
<reference evidence="3 4" key="1">
    <citation type="journal article" date="2019" name="Genome Biol. Evol.">
        <title>Insights into the evolution of the New World diploid cottons (Gossypium, subgenus Houzingenia) based on genome sequencing.</title>
        <authorList>
            <person name="Grover C.E."/>
            <person name="Arick M.A. 2nd"/>
            <person name="Thrash A."/>
            <person name="Conover J.L."/>
            <person name="Sanders W.S."/>
            <person name="Peterson D.G."/>
            <person name="Frelichowski J.E."/>
            <person name="Scheffler J.A."/>
            <person name="Scheffler B.E."/>
            <person name="Wendel J.F."/>
        </authorList>
    </citation>
    <scope>NUCLEOTIDE SEQUENCE [LARGE SCALE GENOMIC DNA]</scope>
    <source>
        <strain evidence="3">185</strain>
        <tissue evidence="3">Leaf</tissue>
    </source>
</reference>
<dbReference type="AlphaFoldDB" id="A0A7J8YMB3"/>
<feature type="domain" description="Reverse transcriptase zinc-binding" evidence="2">
    <location>
        <begin position="38"/>
        <end position="123"/>
    </location>
</feature>
<keyword evidence="1" id="KW-0472">Membrane</keyword>
<evidence type="ECO:0000259" key="2">
    <source>
        <dbReference type="Pfam" id="PF13966"/>
    </source>
</evidence>
<accession>A0A7J8YMB3</accession>
<proteinExistence type="predicted"/>
<dbReference type="Proteomes" id="UP000593577">
    <property type="component" value="Unassembled WGS sequence"/>
</dbReference>
<keyword evidence="1" id="KW-0812">Transmembrane</keyword>
<protein>
    <recommendedName>
        <fullName evidence="2">Reverse transcriptase zinc-binding domain-containing protein</fullName>
    </recommendedName>
</protein>
<keyword evidence="4" id="KW-1185">Reference proteome</keyword>
<dbReference type="InterPro" id="IPR026960">
    <property type="entry name" value="RVT-Znf"/>
</dbReference>
<comment type="caution">
    <text evidence="3">The sequence shown here is derived from an EMBL/GenBank/DDBJ whole genome shotgun (WGS) entry which is preliminary data.</text>
</comment>
<gene>
    <name evidence="3" type="ORF">Goari_022812</name>
</gene>
<keyword evidence="1" id="KW-1133">Transmembrane helix</keyword>
<evidence type="ECO:0000313" key="4">
    <source>
        <dbReference type="Proteomes" id="UP000593577"/>
    </source>
</evidence>
<evidence type="ECO:0000256" key="1">
    <source>
        <dbReference type="SAM" id="Phobius"/>
    </source>
</evidence>
<feature type="transmembrane region" description="Helical" evidence="1">
    <location>
        <begin position="121"/>
        <end position="146"/>
    </location>
</feature>
<dbReference type="Pfam" id="PF13966">
    <property type="entry name" value="zf-RVT"/>
    <property type="match status" value="1"/>
</dbReference>
<sequence length="156" mass="17968">MIVYTYPEDVAEMILSIPLVERPHEDFQVWSAEASSEYTVRSAYKLLQSIEDDPRAYALQTDYNDFYKNLWLLDLPAKIKITAWKISWNFLAIRANMLLRRLTSTSVCPRCGSGTETMNHLFYGVSTVANFGFFTKLAILVSDLLLYTMGYLGRQK</sequence>
<dbReference type="EMBL" id="JABFAA010034751">
    <property type="protein sequence ID" value="MBA0700512.1"/>
    <property type="molecule type" value="Genomic_DNA"/>
</dbReference>
<name>A0A7J8YMB3_GOSAI</name>